<evidence type="ECO:0000313" key="2">
    <source>
        <dbReference type="Proteomes" id="UP001064048"/>
    </source>
</evidence>
<dbReference type="EMBL" id="CM046109">
    <property type="protein sequence ID" value="KAI8442399.1"/>
    <property type="molecule type" value="Genomic_DNA"/>
</dbReference>
<name>A0ACC0L0T2_CHOFU</name>
<reference evidence="1 2" key="1">
    <citation type="journal article" date="2022" name="Genome Biol. Evol.">
        <title>The Spruce Budworm Genome: Reconstructing the Evolutionary History of Antifreeze Proteins.</title>
        <authorList>
            <person name="Beliveau C."/>
            <person name="Gagne P."/>
            <person name="Picq S."/>
            <person name="Vernygora O."/>
            <person name="Keeling C.I."/>
            <person name="Pinkney K."/>
            <person name="Doucet D."/>
            <person name="Wen F."/>
            <person name="Johnston J.S."/>
            <person name="Maaroufi H."/>
            <person name="Boyle B."/>
            <person name="Laroche J."/>
            <person name="Dewar K."/>
            <person name="Juretic N."/>
            <person name="Blackburn G."/>
            <person name="Nisole A."/>
            <person name="Brunet B."/>
            <person name="Brandao M."/>
            <person name="Lumley L."/>
            <person name="Duan J."/>
            <person name="Quan G."/>
            <person name="Lucarotti C.J."/>
            <person name="Roe A.D."/>
            <person name="Sperling F.A.H."/>
            <person name="Levesque R.C."/>
            <person name="Cusson M."/>
        </authorList>
    </citation>
    <scope>NUCLEOTIDE SEQUENCE [LARGE SCALE GENOMIC DNA]</scope>
    <source>
        <strain evidence="1">Glfc:IPQL:Cfum</strain>
    </source>
</reference>
<sequence>MFTNFTSKFLSLLHIFLPDRLCEETSVYVPAIPPNSPTMYLGTGLSRSPPLYQSRSDSTTKNRMAWLLPCFMIVAVTPLYTPPTPVNDFQGSHEDNTDTCVIYDVVQFITKGFQWLEQNGNLQEFHSPSSRTMVLTPWKKPRNLGFSIRMSLMNLTLTVSMGVTANTASATPAASPHPNLPVVLSVPSSLLGDLASPDSRLGDGAIQQYAKPAVQPEETMALDCLLHAICDADES</sequence>
<accession>A0ACC0L0T2</accession>
<keyword evidence="2" id="KW-1185">Reference proteome</keyword>
<gene>
    <name evidence="1" type="ORF">MSG28_005915</name>
</gene>
<protein>
    <submittedName>
        <fullName evidence="1">Uncharacterized protein</fullName>
    </submittedName>
</protein>
<evidence type="ECO:0000313" key="1">
    <source>
        <dbReference type="EMBL" id="KAI8442399.1"/>
    </source>
</evidence>
<organism evidence="1 2">
    <name type="scientific">Choristoneura fumiferana</name>
    <name type="common">Spruce budworm moth</name>
    <name type="synonym">Archips fumiferana</name>
    <dbReference type="NCBI Taxonomy" id="7141"/>
    <lineage>
        <taxon>Eukaryota</taxon>
        <taxon>Metazoa</taxon>
        <taxon>Ecdysozoa</taxon>
        <taxon>Arthropoda</taxon>
        <taxon>Hexapoda</taxon>
        <taxon>Insecta</taxon>
        <taxon>Pterygota</taxon>
        <taxon>Neoptera</taxon>
        <taxon>Endopterygota</taxon>
        <taxon>Lepidoptera</taxon>
        <taxon>Glossata</taxon>
        <taxon>Ditrysia</taxon>
        <taxon>Tortricoidea</taxon>
        <taxon>Tortricidae</taxon>
        <taxon>Tortricinae</taxon>
        <taxon>Choristoneura</taxon>
    </lineage>
</organism>
<comment type="caution">
    <text evidence="1">The sequence shown here is derived from an EMBL/GenBank/DDBJ whole genome shotgun (WGS) entry which is preliminary data.</text>
</comment>
<dbReference type="Proteomes" id="UP001064048">
    <property type="component" value="Chromosome 9"/>
</dbReference>
<proteinExistence type="predicted"/>